<dbReference type="RefSeq" id="WP_034435018.1">
    <property type="nucleotide sequence ID" value="NZ_CBTK010000257.1"/>
</dbReference>
<dbReference type="InterPro" id="IPR008769">
    <property type="entry name" value="PhaF_PhaI"/>
</dbReference>
<reference evidence="1 2" key="1">
    <citation type="journal article" date="2014" name="ISME J.">
        <title>Candidatus Competibacter-lineage genomes retrieved from metagenomes reveal functional metabolic diversity.</title>
        <authorList>
            <person name="McIlroy S.J."/>
            <person name="Albertsen M."/>
            <person name="Andresen E.K."/>
            <person name="Saunders A.M."/>
            <person name="Kristiansen R."/>
            <person name="Stokholm-Bjerregaard M."/>
            <person name="Nielsen K.L."/>
            <person name="Nielsen P.H."/>
        </authorList>
    </citation>
    <scope>NUCLEOTIDE SEQUENCE [LARGE SCALE GENOMIC DNA]</scope>
    <source>
        <strain evidence="1 2">Run_B_J11</strain>
    </source>
</reference>
<dbReference type="OrthoDB" id="5801582at2"/>
<dbReference type="NCBIfam" id="TIGR01837">
    <property type="entry name" value="PHA_granule_1"/>
    <property type="match status" value="1"/>
</dbReference>
<organism evidence="1 2">
    <name type="scientific">Candidatus Contendobacter odensis Run_B_J11</name>
    <dbReference type="NCBI Taxonomy" id="1400861"/>
    <lineage>
        <taxon>Bacteria</taxon>
        <taxon>Pseudomonadati</taxon>
        <taxon>Pseudomonadota</taxon>
        <taxon>Gammaproteobacteria</taxon>
        <taxon>Candidatus Competibacteraceae</taxon>
        <taxon>Candidatus Contendibacter</taxon>
    </lineage>
</organism>
<dbReference type="Pfam" id="PF05597">
    <property type="entry name" value="Phasin"/>
    <property type="match status" value="1"/>
</dbReference>
<name>A0A7U7J4J1_9GAMM</name>
<protein>
    <recommendedName>
        <fullName evidence="3">Poly(Hydroxyalkanoate) granule-associated protein</fullName>
    </recommendedName>
</protein>
<keyword evidence="2" id="KW-1185">Reference proteome</keyword>
<proteinExistence type="predicted"/>
<dbReference type="PANTHER" id="PTHR38664">
    <property type="entry name" value="SLR0058 PROTEIN"/>
    <property type="match status" value="1"/>
</dbReference>
<accession>A0A7U7J4J1</accession>
<sequence length="129" mass="14526">MTNTALQNILEAPLSTNIRESANRIWLAGLGAFAKTQEEGEKLFQTLVKEGEAVEKRAKEAAEARFEEAKGKVVEFRGKANQQFDRLEELFQERVAQVLNRLGVPTQDDIQELSKRVEALNESILALKK</sequence>
<evidence type="ECO:0000313" key="2">
    <source>
        <dbReference type="Proteomes" id="UP000019184"/>
    </source>
</evidence>
<evidence type="ECO:0008006" key="3">
    <source>
        <dbReference type="Google" id="ProtNLM"/>
    </source>
</evidence>
<dbReference type="EMBL" id="CBTK010000257">
    <property type="protein sequence ID" value="CDH46325.1"/>
    <property type="molecule type" value="Genomic_DNA"/>
</dbReference>
<gene>
    <name evidence="1" type="ORF">BN874_420038</name>
</gene>
<dbReference type="PANTHER" id="PTHR38664:SF1">
    <property type="entry name" value="SLR0058 PROTEIN"/>
    <property type="match status" value="1"/>
</dbReference>
<dbReference type="AlphaFoldDB" id="A0A7U7J4J1"/>
<evidence type="ECO:0000313" key="1">
    <source>
        <dbReference type="EMBL" id="CDH46325.1"/>
    </source>
</evidence>
<dbReference type="Proteomes" id="UP000019184">
    <property type="component" value="Unassembled WGS sequence"/>
</dbReference>
<comment type="caution">
    <text evidence="1">The sequence shown here is derived from an EMBL/GenBank/DDBJ whole genome shotgun (WGS) entry which is preliminary data.</text>
</comment>